<dbReference type="Proteomes" id="UP000265520">
    <property type="component" value="Unassembled WGS sequence"/>
</dbReference>
<keyword evidence="2" id="KW-1185">Reference proteome</keyword>
<dbReference type="PANTHER" id="PTHR47074">
    <property type="entry name" value="BNAC02G40300D PROTEIN"/>
    <property type="match status" value="1"/>
</dbReference>
<evidence type="ECO:0000313" key="2">
    <source>
        <dbReference type="Proteomes" id="UP000265520"/>
    </source>
</evidence>
<evidence type="ECO:0000313" key="1">
    <source>
        <dbReference type="EMBL" id="MCH79659.1"/>
    </source>
</evidence>
<organism evidence="1 2">
    <name type="scientific">Trifolium medium</name>
    <dbReference type="NCBI Taxonomy" id="97028"/>
    <lineage>
        <taxon>Eukaryota</taxon>
        <taxon>Viridiplantae</taxon>
        <taxon>Streptophyta</taxon>
        <taxon>Embryophyta</taxon>
        <taxon>Tracheophyta</taxon>
        <taxon>Spermatophyta</taxon>
        <taxon>Magnoliopsida</taxon>
        <taxon>eudicotyledons</taxon>
        <taxon>Gunneridae</taxon>
        <taxon>Pentapetalae</taxon>
        <taxon>rosids</taxon>
        <taxon>fabids</taxon>
        <taxon>Fabales</taxon>
        <taxon>Fabaceae</taxon>
        <taxon>Papilionoideae</taxon>
        <taxon>50 kb inversion clade</taxon>
        <taxon>NPAAA clade</taxon>
        <taxon>Hologalegina</taxon>
        <taxon>IRL clade</taxon>
        <taxon>Trifolieae</taxon>
        <taxon>Trifolium</taxon>
    </lineage>
</organism>
<dbReference type="AlphaFoldDB" id="A0A392LXI2"/>
<accession>A0A392LXI2</accession>
<reference evidence="1 2" key="1">
    <citation type="journal article" date="2018" name="Front. Plant Sci.">
        <title>Red Clover (Trifolium pratense) and Zigzag Clover (T. medium) - A Picture of Genomic Similarities and Differences.</title>
        <authorList>
            <person name="Dluhosova J."/>
            <person name="Istvanek J."/>
            <person name="Nedelnik J."/>
            <person name="Repkova J."/>
        </authorList>
    </citation>
    <scope>NUCLEOTIDE SEQUENCE [LARGE SCALE GENOMIC DNA]</scope>
    <source>
        <strain evidence="2">cv. 10/8</strain>
        <tissue evidence="1">Leaf</tissue>
    </source>
</reference>
<dbReference type="EMBL" id="LXQA010000264">
    <property type="protein sequence ID" value="MCH79659.1"/>
    <property type="molecule type" value="Genomic_DNA"/>
</dbReference>
<protein>
    <submittedName>
        <fullName evidence="1">Uncharacterized protein</fullName>
    </submittedName>
</protein>
<dbReference type="PANTHER" id="PTHR47074:SF48">
    <property type="entry name" value="POLYNUCLEOTIDYL TRANSFERASE, RIBONUCLEASE H-LIKE SUPERFAMILY PROTEIN"/>
    <property type="match status" value="1"/>
</dbReference>
<sequence length="162" mass="18555">MELEYNDDLLNERDINEIKTIILGGPEEHDRLLWKFNSKALTTETQQPVQEIVMILWCLWKRLRASAAALAVQATEHVNRWQPPPRGKLKCNIDAAIFAELNMFGVGMCLRNDTGQFVKAKTRLMEGTPPPLEAEAMGLREALNWLCEMEALKVSYILVRME</sequence>
<proteinExistence type="predicted"/>
<comment type="caution">
    <text evidence="1">The sequence shown here is derived from an EMBL/GenBank/DDBJ whole genome shotgun (WGS) entry which is preliminary data.</text>
</comment>
<gene>
    <name evidence="1" type="ORF">A2U01_0000412</name>
</gene>
<name>A0A392LXI2_9FABA</name>
<dbReference type="InterPro" id="IPR052929">
    <property type="entry name" value="RNase_H-like_EbsB-rel"/>
</dbReference>